<feature type="transmembrane region" description="Helical" evidence="1">
    <location>
        <begin position="12"/>
        <end position="31"/>
    </location>
</feature>
<evidence type="ECO:0000313" key="2">
    <source>
        <dbReference type="EMBL" id="OCC14831.1"/>
    </source>
</evidence>
<reference evidence="2 3" key="1">
    <citation type="submission" date="2016-06" db="EMBL/GenBank/DDBJ databases">
        <title>Respiratory ammonification of nitrate coupled to the oxidation of elemental sulfur in deep-sea autotrophic thermophilic bacteria.</title>
        <authorList>
            <person name="Slobodkina G.B."/>
            <person name="Mardanov A.V."/>
            <person name="Ravin N.V."/>
            <person name="Frolova A.A."/>
            <person name="Viryasiv M.B."/>
            <person name="Chernyh N.A."/>
            <person name="Bonch-Osmolovskaya E.A."/>
            <person name="Slobodkin A.I."/>
        </authorList>
    </citation>
    <scope>NUCLEOTIDE SEQUENCE [LARGE SCALE GENOMIC DNA]</scope>
    <source>
        <strain evidence="2 3">S69</strain>
    </source>
</reference>
<sequence length="105" mass="12307">METNDQAWTKKDYFHIGLSIVITLIFSIRGGELPGAIFVTVRYLLAYYLYGVVMVLMFVGLTKKMFKYKPNKKKMVLWVFYFATFFAVTELIHEGFLMLTGQEFH</sequence>
<proteinExistence type="predicted"/>
<dbReference type="RefSeq" id="WP_067619384.1">
    <property type="nucleotide sequence ID" value="NZ_MAGO01000009.1"/>
</dbReference>
<dbReference type="AlphaFoldDB" id="A0A1B9F506"/>
<feature type="transmembrane region" description="Helical" evidence="1">
    <location>
        <begin position="75"/>
        <end position="93"/>
    </location>
</feature>
<accession>A0A1B9F506</accession>
<evidence type="ECO:0000313" key="3">
    <source>
        <dbReference type="Proteomes" id="UP000093080"/>
    </source>
</evidence>
<keyword evidence="1" id="KW-0812">Transmembrane</keyword>
<keyword evidence="1" id="KW-1133">Transmembrane helix</keyword>
<evidence type="ECO:0000256" key="1">
    <source>
        <dbReference type="SAM" id="Phobius"/>
    </source>
</evidence>
<comment type="caution">
    <text evidence="2">The sequence shown here is derived from an EMBL/GenBank/DDBJ whole genome shotgun (WGS) entry which is preliminary data.</text>
</comment>
<keyword evidence="1" id="KW-0472">Membrane</keyword>
<keyword evidence="3" id="KW-1185">Reference proteome</keyword>
<gene>
    <name evidence="2" type="ORF">DBT_1891</name>
</gene>
<dbReference type="EMBL" id="MAGO01000009">
    <property type="protein sequence ID" value="OCC14831.1"/>
    <property type="molecule type" value="Genomic_DNA"/>
</dbReference>
<dbReference type="Proteomes" id="UP000093080">
    <property type="component" value="Unassembled WGS sequence"/>
</dbReference>
<feature type="transmembrane region" description="Helical" evidence="1">
    <location>
        <begin position="43"/>
        <end position="63"/>
    </location>
</feature>
<organism evidence="2 3">
    <name type="scientific">Dissulfuribacter thermophilus</name>
    <dbReference type="NCBI Taxonomy" id="1156395"/>
    <lineage>
        <taxon>Bacteria</taxon>
        <taxon>Pseudomonadati</taxon>
        <taxon>Thermodesulfobacteriota</taxon>
        <taxon>Dissulfuribacteria</taxon>
        <taxon>Dissulfuribacterales</taxon>
        <taxon>Dissulfuribacteraceae</taxon>
        <taxon>Dissulfuribacter</taxon>
    </lineage>
</organism>
<protein>
    <submittedName>
        <fullName evidence="2">Uncharacterized protein</fullName>
    </submittedName>
</protein>
<name>A0A1B9F506_9BACT</name>